<name>A0A1H9QRF5_9FIRM</name>
<dbReference type="InterPro" id="IPR004398">
    <property type="entry name" value="RNA_MeTrfase_RsmD"/>
</dbReference>
<gene>
    <name evidence="3" type="ORF">SAMN02910429_00638</name>
</gene>
<dbReference type="OrthoDB" id="9803017at2"/>
<dbReference type="GO" id="GO:0003676">
    <property type="term" value="F:nucleic acid binding"/>
    <property type="evidence" value="ECO:0007669"/>
    <property type="project" value="InterPro"/>
</dbReference>
<evidence type="ECO:0000256" key="2">
    <source>
        <dbReference type="ARBA" id="ARBA00022679"/>
    </source>
</evidence>
<evidence type="ECO:0000313" key="4">
    <source>
        <dbReference type="Proteomes" id="UP000182471"/>
    </source>
</evidence>
<dbReference type="GO" id="GO:0031167">
    <property type="term" value="P:rRNA methylation"/>
    <property type="evidence" value="ECO:0007669"/>
    <property type="project" value="InterPro"/>
</dbReference>
<dbReference type="RefSeq" id="WP_022748101.1">
    <property type="nucleotide sequence ID" value="NZ_FOGW01000006.1"/>
</dbReference>
<dbReference type="SUPFAM" id="SSF53335">
    <property type="entry name" value="S-adenosyl-L-methionine-dependent methyltransferases"/>
    <property type="match status" value="1"/>
</dbReference>
<dbReference type="Proteomes" id="UP000182471">
    <property type="component" value="Unassembled WGS sequence"/>
</dbReference>
<dbReference type="PANTHER" id="PTHR43542:SF1">
    <property type="entry name" value="METHYLTRANSFERASE"/>
    <property type="match status" value="1"/>
</dbReference>
<dbReference type="CDD" id="cd02440">
    <property type="entry name" value="AdoMet_MTases"/>
    <property type="match status" value="1"/>
</dbReference>
<reference evidence="4" key="1">
    <citation type="submission" date="2016-10" db="EMBL/GenBank/DDBJ databases">
        <authorList>
            <person name="Varghese N."/>
            <person name="Submissions S."/>
        </authorList>
    </citation>
    <scope>NUCLEOTIDE SEQUENCE [LARGE SCALE GENOMIC DNA]</scope>
    <source>
        <strain evidence="4">S1b</strain>
    </source>
</reference>
<dbReference type="InterPro" id="IPR029063">
    <property type="entry name" value="SAM-dependent_MTases_sf"/>
</dbReference>
<accession>A0A1H9QRF5</accession>
<dbReference type="Pfam" id="PF03602">
    <property type="entry name" value="Cons_hypoth95"/>
    <property type="match status" value="1"/>
</dbReference>
<evidence type="ECO:0000313" key="3">
    <source>
        <dbReference type="EMBL" id="SER62419.1"/>
    </source>
</evidence>
<proteinExistence type="predicted"/>
<dbReference type="AlphaFoldDB" id="A0A1H9QRF5"/>
<dbReference type="GO" id="GO:0008168">
    <property type="term" value="F:methyltransferase activity"/>
    <property type="evidence" value="ECO:0007669"/>
    <property type="project" value="UniProtKB-KW"/>
</dbReference>
<keyword evidence="2 3" id="KW-0808">Transferase</keyword>
<dbReference type="EMBL" id="FOGW01000006">
    <property type="protein sequence ID" value="SER62419.1"/>
    <property type="molecule type" value="Genomic_DNA"/>
</dbReference>
<dbReference type="PANTHER" id="PTHR43542">
    <property type="entry name" value="METHYLTRANSFERASE"/>
    <property type="match status" value="1"/>
</dbReference>
<dbReference type="PROSITE" id="PS00092">
    <property type="entry name" value="N6_MTASE"/>
    <property type="match status" value="1"/>
</dbReference>
<organism evidence="3 4">
    <name type="scientific">Lachnobacterium bovis</name>
    <dbReference type="NCBI Taxonomy" id="140626"/>
    <lineage>
        <taxon>Bacteria</taxon>
        <taxon>Bacillati</taxon>
        <taxon>Bacillota</taxon>
        <taxon>Clostridia</taxon>
        <taxon>Lachnospirales</taxon>
        <taxon>Lachnospiraceae</taxon>
        <taxon>Lachnobacterium</taxon>
    </lineage>
</organism>
<dbReference type="NCBIfam" id="TIGR00095">
    <property type="entry name" value="16S rRNA (guanine(966)-N(2))-methyltransferase RsmD"/>
    <property type="match status" value="1"/>
</dbReference>
<keyword evidence="4" id="KW-1185">Reference proteome</keyword>
<evidence type="ECO:0000256" key="1">
    <source>
        <dbReference type="ARBA" id="ARBA00022603"/>
    </source>
</evidence>
<dbReference type="InterPro" id="IPR002052">
    <property type="entry name" value="DNA_methylase_N6_adenine_CS"/>
</dbReference>
<keyword evidence="1 3" id="KW-0489">Methyltransferase</keyword>
<dbReference type="Gene3D" id="3.40.50.150">
    <property type="entry name" value="Vaccinia Virus protein VP39"/>
    <property type="match status" value="1"/>
</dbReference>
<sequence>MRVIAGTARRLPLKAPYGMNTRPTSDQIKETLFNMLQAEVPSAYFLDLFAGSGQIGIEALSRGASYCVFVENNRKAQECIEENIKFTKFDKTASLIKSDAISALRMAENKYKFDIIFMDPPYNNEYEKEILEYLSNSSVLKDDTLIIIEASVETVFDYLDELGYELVKYKKYKSNAHVFVRKK</sequence>
<dbReference type="PIRSF" id="PIRSF004553">
    <property type="entry name" value="CHP00095"/>
    <property type="match status" value="1"/>
</dbReference>
<protein>
    <submittedName>
        <fullName evidence="3">16S rRNA (Guanine966-N2)-methyltransferase</fullName>
    </submittedName>
</protein>